<dbReference type="EMBL" id="CP046457">
    <property type="protein sequence ID" value="QGT98850.1"/>
    <property type="molecule type" value="Genomic_DNA"/>
</dbReference>
<sequence>MIHISIPGREKNIEIKNLLLDLNGTLTTNGVLIEGVKERIDILKDKLKIFLLTADTFGVGKDIAAELGIELIAVSGDNGSNDKLDFLNTLNREHTGAIGNGYNDELMLGNAAISVAVIGNEGCSFRALNNADIIVHNINDGLDLFVYPLRIVATLRG</sequence>
<evidence type="ECO:0008006" key="3">
    <source>
        <dbReference type="Google" id="ProtNLM"/>
    </source>
</evidence>
<dbReference type="Proteomes" id="UP000426444">
    <property type="component" value="Chromosome"/>
</dbReference>
<evidence type="ECO:0000313" key="1">
    <source>
        <dbReference type="EMBL" id="QGT98850.1"/>
    </source>
</evidence>
<proteinExistence type="predicted"/>
<keyword evidence="2" id="KW-1185">Reference proteome</keyword>
<protein>
    <recommendedName>
        <fullName evidence="3">HAD family hydrolase, a</fullName>
    </recommendedName>
</protein>
<dbReference type="KEGG" id="salq:SYNTR_0257"/>
<reference evidence="2" key="1">
    <citation type="journal article" date="2019" name="Microbiology">
        <title>Complete Genome Sequence of an Uncultured Bacterium of the Candidate Phylum Bipolaricaulota.</title>
        <authorList>
            <person name="Kadnikov V.V."/>
            <person name="Mardanov A.V."/>
            <person name="Beletsky A.V."/>
            <person name="Frank Y.A."/>
            <person name="Karnachuk O.V."/>
            <person name="Ravin N.V."/>
        </authorList>
    </citation>
    <scope>NUCLEOTIDE SEQUENCE [LARGE SCALE GENOMIC DNA]</scope>
</reference>
<dbReference type="RefSeq" id="WP_156202804.1">
    <property type="nucleotide sequence ID" value="NZ_CP046457.1"/>
</dbReference>
<dbReference type="InterPro" id="IPR036412">
    <property type="entry name" value="HAD-like_sf"/>
</dbReference>
<dbReference type="AlphaFoldDB" id="A0A6I6DCI6"/>
<evidence type="ECO:0000313" key="2">
    <source>
        <dbReference type="Proteomes" id="UP000426444"/>
    </source>
</evidence>
<gene>
    <name evidence="1" type="ORF">SYNTR_0257</name>
</gene>
<dbReference type="OrthoDB" id="159409at2"/>
<name>A0A6I6DCI6_9FIRM</name>
<dbReference type="Gene3D" id="3.40.50.1000">
    <property type="entry name" value="HAD superfamily/HAD-like"/>
    <property type="match status" value="1"/>
</dbReference>
<dbReference type="SUPFAM" id="SSF56784">
    <property type="entry name" value="HAD-like"/>
    <property type="match status" value="1"/>
</dbReference>
<accession>A0A6I6DCI6</accession>
<dbReference type="InterPro" id="IPR023214">
    <property type="entry name" value="HAD_sf"/>
</dbReference>
<organism evidence="1 2">
    <name type="scientific">Candidatus Syntrophocurvum alkaliphilum</name>
    <dbReference type="NCBI Taxonomy" id="2293317"/>
    <lineage>
        <taxon>Bacteria</taxon>
        <taxon>Bacillati</taxon>
        <taxon>Bacillota</taxon>
        <taxon>Clostridia</taxon>
        <taxon>Eubacteriales</taxon>
        <taxon>Syntrophomonadaceae</taxon>
        <taxon>Candidatus Syntrophocurvum</taxon>
    </lineage>
</organism>